<dbReference type="GO" id="GO:0005737">
    <property type="term" value="C:cytoplasm"/>
    <property type="evidence" value="ECO:0007669"/>
    <property type="project" value="TreeGrafter"/>
</dbReference>
<dbReference type="SUPFAM" id="SSF111347">
    <property type="entry name" value="Rap/Ran-GAP"/>
    <property type="match status" value="1"/>
</dbReference>
<dbReference type="InterPro" id="IPR035974">
    <property type="entry name" value="Rap/Ran-GAP_sf"/>
</dbReference>
<reference evidence="5" key="1">
    <citation type="submission" date="2024-06" db="EMBL/GenBank/DDBJ databases">
        <authorList>
            <person name="Liu X."/>
            <person name="Lenzi L."/>
            <person name="Haldenby T S."/>
            <person name="Uol C."/>
        </authorList>
    </citation>
    <scope>NUCLEOTIDE SEQUENCE</scope>
</reference>
<evidence type="ECO:0000256" key="3">
    <source>
        <dbReference type="SAM" id="MobiDB-lite"/>
    </source>
</evidence>
<feature type="domain" description="Rap-GAP" evidence="4">
    <location>
        <begin position="337"/>
        <end position="546"/>
    </location>
</feature>
<feature type="coiled-coil region" evidence="2">
    <location>
        <begin position="1435"/>
        <end position="1476"/>
    </location>
</feature>
<dbReference type="GO" id="GO:0051056">
    <property type="term" value="P:regulation of small GTPase mediated signal transduction"/>
    <property type="evidence" value="ECO:0007669"/>
    <property type="project" value="InterPro"/>
</dbReference>
<dbReference type="Pfam" id="PF02145">
    <property type="entry name" value="Rap_GAP"/>
    <property type="match status" value="1"/>
</dbReference>
<protein>
    <recommendedName>
        <fullName evidence="4">Rap-GAP domain-containing protein</fullName>
    </recommendedName>
</protein>
<dbReference type="InterPro" id="IPR000331">
    <property type="entry name" value="Rap/Ran_GAP_dom"/>
</dbReference>
<organism evidence="5 6">
    <name type="scientific">Calicophoron daubneyi</name>
    <name type="common">Rumen fluke</name>
    <name type="synonym">Paramphistomum daubneyi</name>
    <dbReference type="NCBI Taxonomy" id="300641"/>
    <lineage>
        <taxon>Eukaryota</taxon>
        <taxon>Metazoa</taxon>
        <taxon>Spiralia</taxon>
        <taxon>Lophotrochozoa</taxon>
        <taxon>Platyhelminthes</taxon>
        <taxon>Trematoda</taxon>
        <taxon>Digenea</taxon>
        <taxon>Plagiorchiida</taxon>
        <taxon>Pronocephalata</taxon>
        <taxon>Paramphistomoidea</taxon>
        <taxon>Paramphistomidae</taxon>
        <taxon>Calicophoron</taxon>
    </lineage>
</organism>
<comment type="caution">
    <text evidence="5">The sequence shown here is derived from an EMBL/GenBank/DDBJ whole genome shotgun (WGS) entry which is preliminary data.</text>
</comment>
<dbReference type="PANTHER" id="PTHR15711">
    <property type="entry name" value="RAP GTPASE-ACTIVATING PROTEIN"/>
    <property type="match status" value="1"/>
</dbReference>
<dbReference type="PANTHER" id="PTHR15711:SF22">
    <property type="entry name" value="RAP-GAP DOMAIN-CONTAINING PROTEIN"/>
    <property type="match status" value="1"/>
</dbReference>
<dbReference type="InterPro" id="IPR050989">
    <property type="entry name" value="Rap1_Ran_GAP"/>
</dbReference>
<dbReference type="Proteomes" id="UP001497525">
    <property type="component" value="Unassembled WGS sequence"/>
</dbReference>
<keyword evidence="2" id="KW-0175">Coiled coil</keyword>
<feature type="region of interest" description="Disordered" evidence="3">
    <location>
        <begin position="1253"/>
        <end position="1284"/>
    </location>
</feature>
<dbReference type="Pfam" id="PF25410">
    <property type="entry name" value="PH_34"/>
    <property type="match status" value="1"/>
</dbReference>
<evidence type="ECO:0000259" key="4">
    <source>
        <dbReference type="PROSITE" id="PS50085"/>
    </source>
</evidence>
<name>A0AAV2T561_CALDB</name>
<dbReference type="InterPro" id="IPR057609">
    <property type="entry name" value="PH_platyhelminthes"/>
</dbReference>
<dbReference type="EMBL" id="CAXLJL010000085">
    <property type="protein sequence ID" value="CAL5131236.1"/>
    <property type="molecule type" value="Genomic_DNA"/>
</dbReference>
<evidence type="ECO:0000313" key="6">
    <source>
        <dbReference type="Proteomes" id="UP001497525"/>
    </source>
</evidence>
<evidence type="ECO:0000256" key="2">
    <source>
        <dbReference type="SAM" id="Coils"/>
    </source>
</evidence>
<dbReference type="Gene3D" id="3.40.50.11210">
    <property type="entry name" value="Rap/Ran-GAP"/>
    <property type="match status" value="1"/>
</dbReference>
<sequence length="1530" mass="175239">MSKATRRGKEKQEQVWISSLPTNRLENSDVILDGGNFNIAIKNYEVVYFDSQSILWEWKRGLESPQRTSNENEDVPFSGLINPGQKFVLDACEFEGGGMTQYRFQLNFSHIPAYSEKNQYTLEYKDVGSFFYRCNFMPIGDKHENWFGFDTDGKAVAISLARILLYRGRCDFGSTKEGWFSTNLRTNPALRFLEYDRRCASGDGKNHPPNDQLMIPSDFEFRRRCDNFDKLVGEPGVFPAWMVIIRREKGPDLRGCIIDRKNHCILSPDGITTKAKRSSDGGRRFGFWGKLQRSFGAEKGESMDPRVCDLIEDVSGGHIHPEELSLGQPSTAIYERLARLDELEVIENHKFGVLLCKAGQSTEAEAYDNEESTPGFTRFLNLLGRKVTIRDHQGYLGSLDIKSDRETYVTEFNGYQVVFLVSTLLSYQAAHQVARKRHIGNTLVTFIFQEDDHLPFEADTILSQFQQVLIVVHPEENGQKYRVDVCRAVGVPPFGPPLPKDRLFDYGPELTNFLLTKAFNGSFAATKSEKFQVMMQRSRLDYLREFALDSTNLTEPGIRRKHVGRFSSFRSLSQRIGFLSSIPPIGANATGDQSAAQRMRSSFGFKHSSSEPPTNRTSRFGEEPPVQQADQSNLNIRLPADKTLNQEKKNRLTVGIIMNCFDFGRTYHITLISIQTLTGWKSAANLVLSALNRKPTNNEVAQYPKQMTDMQFYLTLSRNWLVISAFSAHLNRNILLLVVKTRGIFAYSVEDEGTTMVLYFSYGQSVRFRTDELPNSDYYKGDDVKTEILRIIQDAKYPIQLRQTRHFTVRLNDSRNASVSKSKEIIPLGTTDLGLPYPLPRRHGTTAGLRMTLADLGIHVSYTKRGASNYCPDFPRLPCVFKVDVSSPGYLAGLRRGQIILRIGSHALTDLFRAILCTTDRWTDVYCDPFMLGSPPVKSNPDLAPNLLNLIRQLHFSKNVSFTVCKEVEDDHVSARYHTFTFPSRSSLRTDDHNIYHSRWPDYYNPDTLQISSYDLDQMPHYASEKIPSKYSRTAHFPRRSQGEFRLSSEHHMPIRTASAPLKHVSIADIASVSENCLSHPATTLQPILKNSSPDEHRSSKLNIVPITDLRKHTLKREPETLDMVEKSEQHIDGYNEQLNGLDPVIIDYVPIRISSAEEHNSYLLEQFSCQKRVNFTNTEGGSPGRPILNNITHERPYVKQIFDLDDTYRSKSQPPSLWKIDAYENRPVGTDYRQAGEKMGPADLEIVRYKHSKLSNTGQRRSRPRSVHGHSFNSDSRKLSARSPTYSTGIKIFAADKRERNQAGLSRERGSESHFRRWNTLLVSAHHHPHRTFRSGIWRSQSSVEPWELSKMTMERLEGVYPEGKNYQARCFSSDTRDFLTKRGFTWEASYEPFEENYPDIYRPSSRHRSHRNKFYSSLPHPRREYPLSERPSSLELQRHVDALREQLDKERQKRSQMEDACAGLLQENRQLRRVHMDESNSHSIKRHGKDRTSKAYAIMPAKPPANLIKSARKGTVKIFSLYRSETEI</sequence>
<dbReference type="PROSITE" id="PS50085">
    <property type="entry name" value="RAPGAP"/>
    <property type="match status" value="1"/>
</dbReference>
<gene>
    <name evidence="5" type="ORF">CDAUBV1_LOCUS3406</name>
</gene>
<keyword evidence="1" id="KW-0343">GTPase activation</keyword>
<proteinExistence type="predicted"/>
<evidence type="ECO:0000256" key="1">
    <source>
        <dbReference type="ARBA" id="ARBA00022468"/>
    </source>
</evidence>
<feature type="region of interest" description="Disordered" evidence="3">
    <location>
        <begin position="604"/>
        <end position="636"/>
    </location>
</feature>
<evidence type="ECO:0000313" key="5">
    <source>
        <dbReference type="EMBL" id="CAL5131236.1"/>
    </source>
</evidence>
<accession>A0AAV2T561</accession>
<dbReference type="GO" id="GO:0005096">
    <property type="term" value="F:GTPase activator activity"/>
    <property type="evidence" value="ECO:0007669"/>
    <property type="project" value="UniProtKB-KW"/>
</dbReference>